<keyword evidence="4" id="KW-1185">Reference proteome</keyword>
<feature type="region of interest" description="Disordered" evidence="2">
    <location>
        <begin position="552"/>
        <end position="580"/>
    </location>
</feature>
<reference evidence="3" key="2">
    <citation type="journal article" date="2023" name="Microbiol Resour">
        <title>Decontamination and Annotation of the Draft Genome Sequence of the Oomycete Lagenidium giganteum ARSEF 373.</title>
        <authorList>
            <person name="Morgan W.R."/>
            <person name="Tartar A."/>
        </authorList>
    </citation>
    <scope>NUCLEOTIDE SEQUENCE</scope>
    <source>
        <strain evidence="3">ARSEF 373</strain>
    </source>
</reference>
<dbReference type="GO" id="GO:0036064">
    <property type="term" value="C:ciliary basal body"/>
    <property type="evidence" value="ECO:0007669"/>
    <property type="project" value="TreeGrafter"/>
</dbReference>
<feature type="compositionally biased region" description="Polar residues" evidence="2">
    <location>
        <begin position="643"/>
        <end position="656"/>
    </location>
</feature>
<feature type="region of interest" description="Disordered" evidence="2">
    <location>
        <begin position="638"/>
        <end position="657"/>
    </location>
</feature>
<organism evidence="3 4">
    <name type="scientific">Lagenidium giganteum</name>
    <dbReference type="NCBI Taxonomy" id="4803"/>
    <lineage>
        <taxon>Eukaryota</taxon>
        <taxon>Sar</taxon>
        <taxon>Stramenopiles</taxon>
        <taxon>Oomycota</taxon>
        <taxon>Peronosporomycetes</taxon>
        <taxon>Pythiales</taxon>
        <taxon>Pythiaceae</taxon>
    </lineage>
</organism>
<dbReference type="GO" id="GO:0097542">
    <property type="term" value="C:ciliary tip"/>
    <property type="evidence" value="ECO:0007669"/>
    <property type="project" value="TreeGrafter"/>
</dbReference>
<keyword evidence="1" id="KW-0175">Coiled coil</keyword>
<protein>
    <submittedName>
        <fullName evidence="3">Uncharacterized protein</fullName>
    </submittedName>
</protein>
<dbReference type="GO" id="GO:0003341">
    <property type="term" value="P:cilium movement"/>
    <property type="evidence" value="ECO:0007669"/>
    <property type="project" value="InterPro"/>
</dbReference>
<dbReference type="InterPro" id="IPR033192">
    <property type="entry name" value="ODAD3"/>
</dbReference>
<dbReference type="GO" id="GO:0036158">
    <property type="term" value="P:outer dynein arm assembly"/>
    <property type="evidence" value="ECO:0007669"/>
    <property type="project" value="InterPro"/>
</dbReference>
<dbReference type="PANTHER" id="PTHR46518:SF1">
    <property type="entry name" value="OUTER DYNEIN ARM-DOCKING COMPLEX SUBUNIT 3"/>
    <property type="match status" value="1"/>
</dbReference>
<accession>A0AAV2YKC8</accession>
<feature type="region of interest" description="Disordered" evidence="2">
    <location>
        <begin position="1"/>
        <end position="25"/>
    </location>
</feature>
<feature type="coiled-coil region" evidence="1">
    <location>
        <begin position="323"/>
        <end position="397"/>
    </location>
</feature>
<name>A0AAV2YKC8_9STRA</name>
<evidence type="ECO:0000256" key="1">
    <source>
        <dbReference type="SAM" id="Coils"/>
    </source>
</evidence>
<dbReference type="GO" id="GO:0035253">
    <property type="term" value="C:ciliary rootlet"/>
    <property type="evidence" value="ECO:0007669"/>
    <property type="project" value="TreeGrafter"/>
</dbReference>
<dbReference type="PANTHER" id="PTHR46518">
    <property type="entry name" value="COILED-COIL DOMAIN-CONTAINING PROTEIN 151"/>
    <property type="match status" value="1"/>
</dbReference>
<evidence type="ECO:0000313" key="4">
    <source>
        <dbReference type="Proteomes" id="UP001146120"/>
    </source>
</evidence>
<proteinExistence type="predicted"/>
<sequence length="677" mass="76094">SAPSRNNGPNDKHSKKRSAAPGRLRLMPIDSPAGAYEVPNNAQLPTHKLKRITHKKELIEAVRKANSPIMLPSRETLFTMTGGPMSGSMRNLGDGGQQPETDSGTKDIECLEDGVNANARKFNEQKMAADRKQRELNMILDELRSLQLETSELSRIHNHETPTSKQNARIKEEISECTASMEEQMHLRRQLEHMIRRLQTNQLRIDSHLEAMTNAVSVSQHEAEETKLLCRQLEAGKSRAVQFLQEVQMQVQVERKARVRELVDHEVRARNSQKMEQWRINRIQERAEMVAQLRGDLSAEEEARLIKSIESRERANEMIHEANESKSQKAADYEEVLDQLKLSMGAASLREVVDKINSQTMTGSSLEKEKTNAEARLVAVRQEKEQALRVLNDLKASGIGGIELNREVYNTLEHEIQQSKATLKVNKAAYERLDGVISAVRQGSFGLAQRLQAFDDVLDMSGVESLSLSMRSDNADSLAIAEAKLTKMLELVGQQNSSVNSFSGFGGDAEENYDDGNARVEVDEHNATWSPHVNNDPVLHKNNIRVQPNAPRFHHSYVSDDGTPDTARSEESTSSEGSEIMDVHVPSRDILKMSSSRHYAEVQRKKEMAEKQKLAAEKGISDEEMMSKLKKRNQLEADARLASSPTRHNSFLPNVSNKEDATSKSFAFVTQLHFNDL</sequence>
<dbReference type="AlphaFoldDB" id="A0AAV2YKC8"/>
<feature type="non-terminal residue" evidence="3">
    <location>
        <position position="1"/>
    </location>
</feature>
<dbReference type="EMBL" id="DAKRPA010000290">
    <property type="protein sequence ID" value="DAZ93807.1"/>
    <property type="molecule type" value="Genomic_DNA"/>
</dbReference>
<evidence type="ECO:0000313" key="3">
    <source>
        <dbReference type="EMBL" id="DAZ93807.1"/>
    </source>
</evidence>
<evidence type="ECO:0000256" key="2">
    <source>
        <dbReference type="SAM" id="MobiDB-lite"/>
    </source>
</evidence>
<gene>
    <name evidence="3" type="ORF">N0F65_008566</name>
</gene>
<reference evidence="3" key="1">
    <citation type="submission" date="2022-11" db="EMBL/GenBank/DDBJ databases">
        <authorList>
            <person name="Morgan W.R."/>
            <person name="Tartar A."/>
        </authorList>
    </citation>
    <scope>NUCLEOTIDE SEQUENCE</scope>
    <source>
        <strain evidence="3">ARSEF 373</strain>
    </source>
</reference>
<comment type="caution">
    <text evidence="3">The sequence shown here is derived from an EMBL/GenBank/DDBJ whole genome shotgun (WGS) entry which is preliminary data.</text>
</comment>
<dbReference type="Proteomes" id="UP001146120">
    <property type="component" value="Unassembled WGS sequence"/>
</dbReference>